<gene>
    <name evidence="1" type="ORF">SDC9_78127</name>
</gene>
<dbReference type="AlphaFoldDB" id="A0A644YUP7"/>
<reference evidence="1" key="1">
    <citation type="submission" date="2019-08" db="EMBL/GenBank/DDBJ databases">
        <authorList>
            <person name="Kucharzyk K."/>
            <person name="Murdoch R.W."/>
            <person name="Higgins S."/>
            <person name="Loffler F."/>
        </authorList>
    </citation>
    <scope>NUCLEOTIDE SEQUENCE</scope>
</reference>
<evidence type="ECO:0008006" key="2">
    <source>
        <dbReference type="Google" id="ProtNLM"/>
    </source>
</evidence>
<evidence type="ECO:0000313" key="1">
    <source>
        <dbReference type="EMBL" id="MPM31571.1"/>
    </source>
</evidence>
<proteinExistence type="predicted"/>
<accession>A0A644YUP7</accession>
<dbReference type="EMBL" id="VSSQ01006112">
    <property type="protein sequence ID" value="MPM31571.1"/>
    <property type="molecule type" value="Genomic_DNA"/>
</dbReference>
<organism evidence="1">
    <name type="scientific">bioreactor metagenome</name>
    <dbReference type="NCBI Taxonomy" id="1076179"/>
    <lineage>
        <taxon>unclassified sequences</taxon>
        <taxon>metagenomes</taxon>
        <taxon>ecological metagenomes</taxon>
    </lineage>
</organism>
<protein>
    <recommendedName>
        <fullName evidence="2">HemN C-terminal domain-containing protein</fullName>
    </recommendedName>
</protein>
<comment type="caution">
    <text evidence="1">The sequence shown here is derived from an EMBL/GenBank/DDBJ whole genome shotgun (WGS) entry which is preliminary data.</text>
</comment>
<name>A0A644YUP7_9ZZZZ</name>
<sequence length="67" mass="7642">MLRLRVCEGLNIDEISNCMSEEELVLFKEQVLKQTNKGNLILNESGKIKIPPEKLFVSDGIIRDLLL</sequence>